<evidence type="ECO:0000313" key="3">
    <source>
        <dbReference type="Proteomes" id="UP000465778"/>
    </source>
</evidence>
<sequence>MHLTLKCDNAKLYYELFKSTKNTEEYVILIHGLGMDSRYWYKIVPRLRENFNVVTFDLRGHGDSTAGESGINWEVINNDLITLLNQLDISSCHFIGHGLGGNIAIQFCYQYPNFFKTLTIISTLIYFPPEAASATLSYRKHLVNLGGFQALAKELVPKILYNSSLVYEKNLLFSSYLKISSSSLYMQFFKTMISNPHNLGELSTITIPILVIDGAYDPILPKKVTGLSTFTFQNSHYVTISDTADAPFLENPVETLQAIERFLLSIEVTQVTYDTYVESYLNEFKKNLGELMQKEKYEINSQVLHVQLMNTFSVRNDNEYILEGWNQRMAKQLFCYLIFHRTSTREQICDDLMKDKDLTSSKKNLRVYLHYLKGLINNENEEFIKSDKEHIYLKGKIECDLVTYINRINSLENKDITMFYGEYTQVINNIPKSFFPSIYDEWALNLTHEIQKKLIKVSEKLSQYHIHRNELLKATEYLELVMEFDCIEVYFYEKLKQLYIQLNNFNKLEKLEKQY</sequence>
<dbReference type="Pfam" id="PF00561">
    <property type="entry name" value="Abhydrolase_1"/>
    <property type="match status" value="1"/>
</dbReference>
<dbReference type="RefSeq" id="WP_159347398.1">
    <property type="nucleotide sequence ID" value="NZ_VDEM01000150.1"/>
</dbReference>
<feature type="domain" description="AB hydrolase-1" evidence="1">
    <location>
        <begin position="27"/>
        <end position="252"/>
    </location>
</feature>
<dbReference type="Gene3D" id="1.10.10.10">
    <property type="entry name" value="Winged helix-like DNA-binding domain superfamily/Winged helix DNA-binding domain"/>
    <property type="match status" value="1"/>
</dbReference>
<dbReference type="OrthoDB" id="9805423at2"/>
<proteinExistence type="predicted"/>
<reference evidence="2 3" key="1">
    <citation type="journal article" date="2020" name="G3 (Bethesda)">
        <title>Whole Genome Sequencing and Comparative Genomics of Two Nematicidal Bacillus Strains Reveals a Wide Range of Possible Virulence Factors.</title>
        <authorList>
            <person name="Susic N."/>
            <person name="Janezic S."/>
            <person name="Rupnik M."/>
            <person name="Geric Stare B."/>
        </authorList>
    </citation>
    <scope>NUCLEOTIDE SEQUENCE [LARGE SCALE GENOMIC DNA]</scope>
    <source>
        <strain evidence="2 3">I-1582</strain>
    </source>
</reference>
<dbReference type="InterPro" id="IPR050266">
    <property type="entry name" value="AB_hydrolase_sf"/>
</dbReference>
<dbReference type="PANTHER" id="PTHR43798:SF33">
    <property type="entry name" value="HYDROLASE, PUTATIVE (AFU_ORTHOLOGUE AFUA_2G14860)-RELATED"/>
    <property type="match status" value="1"/>
</dbReference>
<dbReference type="SUPFAM" id="SSF53474">
    <property type="entry name" value="alpha/beta-Hydrolases"/>
    <property type="match status" value="1"/>
</dbReference>
<dbReference type="EMBL" id="VDEM01000150">
    <property type="protein sequence ID" value="KAF0821207.1"/>
    <property type="molecule type" value="Genomic_DNA"/>
</dbReference>
<protein>
    <recommendedName>
        <fullName evidence="1">AB hydrolase-1 domain-containing protein</fullName>
    </recommendedName>
</protein>
<comment type="caution">
    <text evidence="2">The sequence shown here is derived from an EMBL/GenBank/DDBJ whole genome shotgun (WGS) entry which is preliminary data.</text>
</comment>
<feature type="non-terminal residue" evidence="2">
    <location>
        <position position="515"/>
    </location>
</feature>
<dbReference type="AlphaFoldDB" id="A0A800MRN9"/>
<accession>A0A800MRN9</accession>
<dbReference type="InterPro" id="IPR000073">
    <property type="entry name" value="AB_hydrolase_1"/>
</dbReference>
<dbReference type="InterPro" id="IPR036388">
    <property type="entry name" value="WH-like_DNA-bd_sf"/>
</dbReference>
<name>A0A800MRN9_CYTFI</name>
<evidence type="ECO:0000313" key="2">
    <source>
        <dbReference type="EMBL" id="KAF0821207.1"/>
    </source>
</evidence>
<dbReference type="PANTHER" id="PTHR43798">
    <property type="entry name" value="MONOACYLGLYCEROL LIPASE"/>
    <property type="match status" value="1"/>
</dbReference>
<dbReference type="PRINTS" id="PR00111">
    <property type="entry name" value="ABHYDROLASE"/>
</dbReference>
<organism evidence="2 3">
    <name type="scientific">Cytobacillus firmus</name>
    <name type="common">Bacillus firmus</name>
    <dbReference type="NCBI Taxonomy" id="1399"/>
    <lineage>
        <taxon>Bacteria</taxon>
        <taxon>Bacillati</taxon>
        <taxon>Bacillota</taxon>
        <taxon>Bacilli</taxon>
        <taxon>Bacillales</taxon>
        <taxon>Bacillaceae</taxon>
        <taxon>Cytobacillus</taxon>
    </lineage>
</organism>
<dbReference type="Proteomes" id="UP000465778">
    <property type="component" value="Unassembled WGS sequence"/>
</dbReference>
<gene>
    <name evidence="2" type="ORF">KIS1582_5090</name>
</gene>
<dbReference type="InterPro" id="IPR029058">
    <property type="entry name" value="AB_hydrolase_fold"/>
</dbReference>
<evidence type="ECO:0000259" key="1">
    <source>
        <dbReference type="Pfam" id="PF00561"/>
    </source>
</evidence>
<dbReference type="Gene3D" id="3.40.50.1820">
    <property type="entry name" value="alpha/beta hydrolase"/>
    <property type="match status" value="1"/>
</dbReference>
<dbReference type="GO" id="GO:0016020">
    <property type="term" value="C:membrane"/>
    <property type="evidence" value="ECO:0007669"/>
    <property type="project" value="TreeGrafter"/>
</dbReference>